<evidence type="ECO:0000256" key="2">
    <source>
        <dbReference type="ARBA" id="ARBA00022490"/>
    </source>
</evidence>
<keyword evidence="4" id="KW-0175">Coiled coil</keyword>
<organism evidence="5">
    <name type="scientific">Paracyclopina nana</name>
    <name type="common">Marine copepod</name>
    <dbReference type="NCBI Taxonomy" id="565004"/>
    <lineage>
        <taxon>Eukaryota</taxon>
        <taxon>Metazoa</taxon>
        <taxon>Ecdysozoa</taxon>
        <taxon>Arthropoda</taxon>
        <taxon>Crustacea</taxon>
        <taxon>Multicrustacea</taxon>
        <taxon>Hexanauplia</taxon>
        <taxon>Copepoda</taxon>
        <taxon>Cyclopoida</taxon>
        <taxon>Cyclopettidae</taxon>
        <taxon>Paracyclopina</taxon>
    </lineage>
</organism>
<reference evidence="5" key="2">
    <citation type="submission" date="2014-02" db="EMBL/GenBank/DDBJ databases">
        <authorList>
            <person name="Won E.-J."/>
            <person name="Lee J.-S."/>
        </authorList>
    </citation>
    <scope>NUCLEOTIDE SEQUENCE</scope>
</reference>
<feature type="coiled-coil region" evidence="4">
    <location>
        <begin position="15"/>
        <end position="107"/>
    </location>
</feature>
<dbReference type="CDD" id="cd22860">
    <property type="entry name" value="PDRG1"/>
    <property type="match status" value="1"/>
</dbReference>
<accession>A0A060AEH1</accession>
<reference evidence="5" key="1">
    <citation type="journal article" date="2014" name="Aquat. Toxicol.">
        <title>Gamma radiation induces growth retardation, impaired egg production, and oxidative stress in the marine copepod Paracyclopina nana.</title>
        <authorList>
            <person name="Won E.J."/>
            <person name="Lee J.S."/>
        </authorList>
    </citation>
    <scope>NUCLEOTIDE SEQUENCE</scope>
</reference>
<protein>
    <submittedName>
        <fullName evidence="5">p53</fullName>
    </submittedName>
</protein>
<dbReference type="PANTHER" id="PTHR21162:SF0">
    <property type="entry name" value="P53 AND DNA DAMAGE-REGULATED PROTEIN 1"/>
    <property type="match status" value="1"/>
</dbReference>
<comment type="subcellular location">
    <subcellularLocation>
        <location evidence="1">Cytoplasm</location>
    </subcellularLocation>
</comment>
<dbReference type="EMBL" id="KJ401339">
    <property type="protein sequence ID" value="AIA61435.1"/>
    <property type="molecule type" value="mRNA"/>
</dbReference>
<feature type="non-terminal residue" evidence="5">
    <location>
        <position position="1"/>
    </location>
</feature>
<proteinExistence type="evidence at transcript level"/>
<evidence type="ECO:0000313" key="5">
    <source>
        <dbReference type="EMBL" id="AIA61435.1"/>
    </source>
</evidence>
<dbReference type="GO" id="GO:0005737">
    <property type="term" value="C:cytoplasm"/>
    <property type="evidence" value="ECO:0007669"/>
    <property type="project" value="UniProtKB-SubCell"/>
</dbReference>
<keyword evidence="2" id="KW-0963">Cytoplasm</keyword>
<dbReference type="PANTHER" id="PTHR21162">
    <property type="entry name" value="P53 AND DNA DAMAGE-REGULATED PROTEIN"/>
    <property type="match status" value="1"/>
</dbReference>
<evidence type="ECO:0000256" key="4">
    <source>
        <dbReference type="SAM" id="Coils"/>
    </source>
</evidence>
<evidence type="ECO:0000256" key="1">
    <source>
        <dbReference type="ARBA" id="ARBA00004496"/>
    </source>
</evidence>
<name>A0A060AEH1_PARNA</name>
<gene>
    <name evidence="5" type="primary">p53</name>
</gene>
<keyword evidence="3" id="KW-0143">Chaperone</keyword>
<dbReference type="AlphaFoldDB" id="A0A060AEH1"/>
<dbReference type="InterPro" id="IPR030482">
    <property type="entry name" value="PDRG1"/>
</dbReference>
<dbReference type="SUPFAM" id="SSF46579">
    <property type="entry name" value="Prefoldin"/>
    <property type="match status" value="1"/>
</dbReference>
<evidence type="ECO:0000256" key="3">
    <source>
        <dbReference type="ARBA" id="ARBA00023186"/>
    </source>
</evidence>
<sequence>MAMSNERLLVHIREIEEAAEEVLSDKQEIVDLDRKRCQNREAIRAMSHLNDEEENTWMAMGNCFFKLHTDKAKKLLEKDQVKLDNEINTLRSNLKSKVNNLRDKEGQPELKGFGLEAMSRDEMAAVRQAIHGH</sequence>